<name>A0A173ZQC8_9CLOT</name>
<proteinExistence type="predicted"/>
<dbReference type="GO" id="GO:0016020">
    <property type="term" value="C:membrane"/>
    <property type="evidence" value="ECO:0007669"/>
    <property type="project" value="UniProtKB-SubCell"/>
</dbReference>
<keyword evidence="4 5" id="KW-0472">Membrane</keyword>
<feature type="transmembrane region" description="Helical" evidence="5">
    <location>
        <begin position="86"/>
        <end position="104"/>
    </location>
</feature>
<organism evidence="7 8">
    <name type="scientific">Clostridium disporicum</name>
    <dbReference type="NCBI Taxonomy" id="84024"/>
    <lineage>
        <taxon>Bacteria</taxon>
        <taxon>Bacillati</taxon>
        <taxon>Bacillota</taxon>
        <taxon>Clostridia</taxon>
        <taxon>Eubacteriales</taxon>
        <taxon>Clostridiaceae</taxon>
        <taxon>Clostridium</taxon>
    </lineage>
</organism>
<gene>
    <name evidence="7" type="ORF">ERS852470_00696</name>
</gene>
<feature type="transmembrane region" description="Helical" evidence="5">
    <location>
        <begin position="110"/>
        <end position="126"/>
    </location>
</feature>
<keyword evidence="3 5" id="KW-1133">Transmembrane helix</keyword>
<feature type="transmembrane region" description="Helical" evidence="5">
    <location>
        <begin position="252"/>
        <end position="270"/>
    </location>
</feature>
<dbReference type="RefSeq" id="WP_042399621.1">
    <property type="nucleotide sequence ID" value="NZ_CYZV01000006.1"/>
</dbReference>
<evidence type="ECO:0000256" key="3">
    <source>
        <dbReference type="ARBA" id="ARBA00022989"/>
    </source>
</evidence>
<feature type="transmembrane region" description="Helical" evidence="5">
    <location>
        <begin position="34"/>
        <end position="56"/>
    </location>
</feature>
<sequence>MSFYQAIQLGANSLKPLIKNAESKEIRNKYIAAIILRTVLNLMFCMFVIVSFGAVFGSENSIVGVVAVLALLHFRFSNLDFNVGQSALTIFGVFCIFAVVPYFASISNPILGFVINFLSIISILILTCHNVKLFNHSILVLSYLLLYGYKIDNEQVLFNRIIGLIFAGILVTSIFYIKQRKIKFENKFSNMIKDIDFNTERTKWQFKFAFVVTSSVLIGELLHIPRAMWIGIACMSIFHPDREQIEIRYKDRMKYMIIGSIIYGCIYILLPEEFRSFIGLMGGIMVGFSATYKWQVVFNAFGALAAATPILGLGGAIIFRIINNVFGALYSKGFDYITNSINKKVLMNVNEA</sequence>
<feature type="transmembrane region" description="Helical" evidence="5">
    <location>
        <begin position="300"/>
        <end position="322"/>
    </location>
</feature>
<evidence type="ECO:0000256" key="4">
    <source>
        <dbReference type="ARBA" id="ARBA00023136"/>
    </source>
</evidence>
<evidence type="ECO:0000313" key="7">
    <source>
        <dbReference type="EMBL" id="CUN78023.1"/>
    </source>
</evidence>
<keyword evidence="2 5" id="KW-0812">Transmembrane</keyword>
<feature type="transmembrane region" description="Helical" evidence="5">
    <location>
        <begin position="208"/>
        <end position="232"/>
    </location>
</feature>
<protein>
    <submittedName>
        <fullName evidence="7">Membrane spanning protein</fullName>
    </submittedName>
</protein>
<evidence type="ECO:0000259" key="6">
    <source>
        <dbReference type="Pfam" id="PF13515"/>
    </source>
</evidence>
<dbReference type="GeneID" id="83012405"/>
<accession>A0A173ZQC8</accession>
<dbReference type="OrthoDB" id="3251843at2"/>
<reference evidence="7 8" key="1">
    <citation type="submission" date="2015-09" db="EMBL/GenBank/DDBJ databases">
        <authorList>
            <consortium name="Pathogen Informatics"/>
        </authorList>
    </citation>
    <scope>NUCLEOTIDE SEQUENCE [LARGE SCALE GENOMIC DNA]</scope>
    <source>
        <strain evidence="7 8">2789STDY5834855</strain>
    </source>
</reference>
<evidence type="ECO:0000256" key="5">
    <source>
        <dbReference type="SAM" id="Phobius"/>
    </source>
</evidence>
<evidence type="ECO:0000256" key="1">
    <source>
        <dbReference type="ARBA" id="ARBA00004141"/>
    </source>
</evidence>
<evidence type="ECO:0000313" key="8">
    <source>
        <dbReference type="Proteomes" id="UP000095558"/>
    </source>
</evidence>
<dbReference type="Pfam" id="PF13515">
    <property type="entry name" value="FUSC_2"/>
    <property type="match status" value="1"/>
</dbReference>
<dbReference type="AlphaFoldDB" id="A0A173ZQC8"/>
<dbReference type="EMBL" id="CYZV01000006">
    <property type="protein sequence ID" value="CUN78023.1"/>
    <property type="molecule type" value="Genomic_DNA"/>
</dbReference>
<comment type="subcellular location">
    <subcellularLocation>
        <location evidence="1">Membrane</location>
        <topology evidence="1">Multi-pass membrane protein</topology>
    </subcellularLocation>
</comment>
<feature type="transmembrane region" description="Helical" evidence="5">
    <location>
        <begin position="157"/>
        <end position="177"/>
    </location>
</feature>
<evidence type="ECO:0000256" key="2">
    <source>
        <dbReference type="ARBA" id="ARBA00022692"/>
    </source>
</evidence>
<dbReference type="InterPro" id="IPR049453">
    <property type="entry name" value="Memb_transporter_dom"/>
</dbReference>
<feature type="domain" description="Integral membrane bound transporter" evidence="6">
    <location>
        <begin position="216"/>
        <end position="330"/>
    </location>
</feature>
<dbReference type="Proteomes" id="UP000095558">
    <property type="component" value="Unassembled WGS sequence"/>
</dbReference>